<gene>
    <name evidence="2" type="ORF">SAMN05444278_1293</name>
</gene>
<keyword evidence="1" id="KW-0812">Transmembrane</keyword>
<evidence type="ECO:0000313" key="2">
    <source>
        <dbReference type="EMBL" id="SHF04671.1"/>
    </source>
</evidence>
<dbReference type="EMBL" id="FQTW01000029">
    <property type="protein sequence ID" value="SHF04671.1"/>
    <property type="molecule type" value="Genomic_DNA"/>
</dbReference>
<name>A0A1M4YG15_9FLAO</name>
<dbReference type="OrthoDB" id="1354209at2"/>
<accession>A0A1M4YG15</accession>
<feature type="transmembrane region" description="Helical" evidence="1">
    <location>
        <begin position="64"/>
        <end position="84"/>
    </location>
</feature>
<feature type="transmembrane region" description="Helical" evidence="1">
    <location>
        <begin position="27"/>
        <end position="43"/>
    </location>
</feature>
<dbReference type="RefSeq" id="WP_073193776.1">
    <property type="nucleotide sequence ID" value="NZ_FQTW01000029.1"/>
</dbReference>
<reference evidence="2 3" key="1">
    <citation type="submission" date="2016-11" db="EMBL/GenBank/DDBJ databases">
        <authorList>
            <person name="Jaros S."/>
            <person name="Januszkiewicz K."/>
            <person name="Wedrychowicz H."/>
        </authorList>
    </citation>
    <scope>NUCLEOTIDE SEQUENCE [LARGE SCALE GENOMIC DNA]</scope>
    <source>
        <strain evidence="2 3">DSM 25661</strain>
    </source>
</reference>
<keyword evidence="1" id="KW-0472">Membrane</keyword>
<keyword evidence="1" id="KW-1133">Transmembrane helix</keyword>
<sequence>MKYFITLILLIIILTYGQVMETEFPLALNIALVVSILMTTILWEYSVMNKNYESDFKMRSQRKVFGIFEFINAIAWTLLLWFGNDNYRNILFLIFIFWTFPITDLIMWLIYKKKKPFTLFIKDNELILNKRWTQKRNLTELTQIRFDRFSKNLKLDFKSKSEISIKTTEYKTDEIQTLLGILIEKSENEVFIPNNYEPKIKNSC</sequence>
<evidence type="ECO:0008006" key="4">
    <source>
        <dbReference type="Google" id="ProtNLM"/>
    </source>
</evidence>
<evidence type="ECO:0000256" key="1">
    <source>
        <dbReference type="SAM" id="Phobius"/>
    </source>
</evidence>
<organism evidence="2 3">
    <name type="scientific">Psychroflexus salarius</name>
    <dbReference type="NCBI Taxonomy" id="1155689"/>
    <lineage>
        <taxon>Bacteria</taxon>
        <taxon>Pseudomonadati</taxon>
        <taxon>Bacteroidota</taxon>
        <taxon>Flavobacteriia</taxon>
        <taxon>Flavobacteriales</taxon>
        <taxon>Flavobacteriaceae</taxon>
        <taxon>Psychroflexus</taxon>
    </lineage>
</organism>
<feature type="transmembrane region" description="Helical" evidence="1">
    <location>
        <begin position="90"/>
        <end position="111"/>
    </location>
</feature>
<dbReference type="Proteomes" id="UP000184462">
    <property type="component" value="Unassembled WGS sequence"/>
</dbReference>
<protein>
    <recommendedName>
        <fullName evidence="4">DUF5673 domain-containing protein</fullName>
    </recommendedName>
</protein>
<dbReference type="AlphaFoldDB" id="A0A1M4YG15"/>
<proteinExistence type="predicted"/>
<evidence type="ECO:0000313" key="3">
    <source>
        <dbReference type="Proteomes" id="UP000184462"/>
    </source>
</evidence>
<keyword evidence="3" id="KW-1185">Reference proteome</keyword>